<comment type="catalytic activity">
    <reaction evidence="1 9 10">
        <text>D-alanyl-D-alanine + H2O = 2 D-alanine</text>
        <dbReference type="Rhea" id="RHEA:20661"/>
        <dbReference type="ChEBI" id="CHEBI:15377"/>
        <dbReference type="ChEBI" id="CHEBI:57416"/>
        <dbReference type="ChEBI" id="CHEBI:57822"/>
        <dbReference type="EC" id="3.4.13.22"/>
    </reaction>
</comment>
<dbReference type="NCBIfam" id="NF007557">
    <property type="entry name" value="PRK10178.1"/>
    <property type="match status" value="1"/>
</dbReference>
<dbReference type="PANTHER" id="PTHR43126:SF1">
    <property type="entry name" value="D-ALANYL-D-ALANINE DIPEPTIDASE"/>
    <property type="match status" value="1"/>
</dbReference>
<dbReference type="GO" id="GO:0071555">
    <property type="term" value="P:cell wall organization"/>
    <property type="evidence" value="ECO:0007669"/>
    <property type="project" value="UniProtKB-KW"/>
</dbReference>
<evidence type="ECO:0000256" key="8">
    <source>
        <dbReference type="ARBA" id="ARBA00023316"/>
    </source>
</evidence>
<comment type="caution">
    <text evidence="11">The sequence shown here is derived from an EMBL/GenBank/DDBJ whole genome shotgun (WGS) entry which is preliminary data.</text>
</comment>
<dbReference type="CDD" id="cd14840">
    <property type="entry name" value="D-Ala-D-Ala_dipeptidase_Aad"/>
    <property type="match status" value="1"/>
</dbReference>
<feature type="binding site" evidence="9">
    <location>
        <position position="168"/>
    </location>
    <ligand>
        <name>Zn(2+)</name>
        <dbReference type="ChEBI" id="CHEBI:29105"/>
        <note>catalytic</note>
    </ligand>
</feature>
<comment type="function">
    <text evidence="9 10">Catalyzes hydrolysis of the D-alanyl-D-alanine dipeptide.</text>
</comment>
<dbReference type="RefSeq" id="WP_246172057.1">
    <property type="nucleotide sequence ID" value="NZ_VITN01000003.1"/>
</dbReference>
<dbReference type="PIRSF" id="PIRSF026671">
    <property type="entry name" value="AA_dipeptidase"/>
    <property type="match status" value="1"/>
</dbReference>
<evidence type="ECO:0000256" key="1">
    <source>
        <dbReference type="ARBA" id="ARBA00001362"/>
    </source>
</evidence>
<keyword evidence="5 9" id="KW-0862">Zinc</keyword>
<evidence type="ECO:0000313" key="12">
    <source>
        <dbReference type="Proteomes" id="UP000319859"/>
    </source>
</evidence>
<evidence type="ECO:0000256" key="2">
    <source>
        <dbReference type="ARBA" id="ARBA00022670"/>
    </source>
</evidence>
<sequence length="193" mass="21107">MAPTGQPHFMTIAPETGFDVDLDLRYATADNLTGSPLYSRPTCLLHPAAAACLARAVTRAGALGLRLRIFDAYRPPQAQWALWRALPDPVFIADPREGSNHTRGVAVDLTLAQGDGTPLDMGTGFDDMSPRAYHTDDTVPAEVQRNRALLTGIMAVAGWTHYMSEWWHYQLPDAHRYPLVDDGALGPRLSARG</sequence>
<feature type="site" description="Transition state stabilizer" evidence="9">
    <location>
        <position position="74"/>
    </location>
</feature>
<proteinExistence type="inferred from homology"/>
<evidence type="ECO:0000313" key="11">
    <source>
        <dbReference type="EMBL" id="TWB22471.1"/>
    </source>
</evidence>
<dbReference type="Gene3D" id="3.30.1380.10">
    <property type="match status" value="1"/>
</dbReference>
<evidence type="ECO:0000256" key="6">
    <source>
        <dbReference type="ARBA" id="ARBA00022997"/>
    </source>
</evidence>
<dbReference type="InterPro" id="IPR009045">
    <property type="entry name" value="Zn_M74/Hedgehog-like"/>
</dbReference>
<evidence type="ECO:0000256" key="10">
    <source>
        <dbReference type="PIRNR" id="PIRNR026671"/>
    </source>
</evidence>
<dbReference type="HAMAP" id="MF_01924">
    <property type="entry name" value="A_A_dipeptidase"/>
    <property type="match status" value="1"/>
</dbReference>
<dbReference type="GO" id="GO:0006508">
    <property type="term" value="P:proteolysis"/>
    <property type="evidence" value="ECO:0007669"/>
    <property type="project" value="UniProtKB-KW"/>
</dbReference>
<comment type="similarity">
    <text evidence="9 10">Belongs to the peptidase M15D family.</text>
</comment>
<evidence type="ECO:0000256" key="9">
    <source>
        <dbReference type="HAMAP-Rule" id="MF_01924"/>
    </source>
</evidence>
<gene>
    <name evidence="9" type="primary">ddpX</name>
    <name evidence="11" type="ORF">FBZ89_10392</name>
</gene>
<feature type="binding site" evidence="9">
    <location>
        <position position="108"/>
    </location>
    <ligand>
        <name>Zn(2+)</name>
        <dbReference type="ChEBI" id="CHEBI:29105"/>
        <note>catalytic</note>
    </ligand>
</feature>
<feature type="binding site" evidence="9">
    <location>
        <position position="101"/>
    </location>
    <ligand>
        <name>Zn(2+)</name>
        <dbReference type="ChEBI" id="CHEBI:29105"/>
        <note>catalytic</note>
    </ligand>
</feature>
<protein>
    <recommendedName>
        <fullName evidence="9 10">D-alanyl-D-alanine dipeptidase</fullName>
        <shortName evidence="9 10">D-Ala-D-Ala dipeptidase</shortName>
        <ecNumber evidence="9 10">3.4.13.22</ecNumber>
    </recommendedName>
</protein>
<reference evidence="11 12" key="1">
    <citation type="submission" date="2019-06" db="EMBL/GenBank/DDBJ databases">
        <title>Genomic Encyclopedia of Type Strains, Phase IV (KMG-V): Genome sequencing to study the core and pangenomes of soil and plant-associated prokaryotes.</title>
        <authorList>
            <person name="Whitman W."/>
        </authorList>
    </citation>
    <scope>NUCLEOTIDE SEQUENCE [LARGE SCALE GENOMIC DNA]</scope>
    <source>
        <strain evidence="11 12">BR 11880</strain>
    </source>
</reference>
<keyword evidence="8 10" id="KW-0961">Cell wall biogenesis/degradation</keyword>
<dbReference type="EMBL" id="VITN01000003">
    <property type="protein sequence ID" value="TWB22471.1"/>
    <property type="molecule type" value="Genomic_DNA"/>
</dbReference>
<accession>A0A560FLH6</accession>
<keyword evidence="2 9" id="KW-0645">Protease</keyword>
<dbReference type="Pfam" id="PF01427">
    <property type="entry name" value="Peptidase_M15"/>
    <property type="match status" value="1"/>
</dbReference>
<evidence type="ECO:0000256" key="5">
    <source>
        <dbReference type="ARBA" id="ARBA00022833"/>
    </source>
</evidence>
<organism evidence="11 12">
    <name type="scientific">Nitrospirillum amazonense</name>
    <dbReference type="NCBI Taxonomy" id="28077"/>
    <lineage>
        <taxon>Bacteria</taxon>
        <taxon>Pseudomonadati</taxon>
        <taxon>Pseudomonadota</taxon>
        <taxon>Alphaproteobacteria</taxon>
        <taxon>Rhodospirillales</taxon>
        <taxon>Azospirillaceae</taxon>
        <taxon>Nitrospirillum</taxon>
    </lineage>
</organism>
<dbReference type="GO" id="GO:0160237">
    <property type="term" value="F:D-Ala-D-Ala dipeptidase activity"/>
    <property type="evidence" value="ECO:0007669"/>
    <property type="project" value="UniProtKB-EC"/>
</dbReference>
<dbReference type="InterPro" id="IPR000755">
    <property type="entry name" value="A_A_dipeptidase"/>
</dbReference>
<feature type="active site" description="Proton donor/acceptor" evidence="9">
    <location>
        <position position="165"/>
    </location>
</feature>
<dbReference type="PANTHER" id="PTHR43126">
    <property type="entry name" value="D-ALANYL-D-ALANINE DIPEPTIDASE"/>
    <property type="match status" value="1"/>
</dbReference>
<evidence type="ECO:0000256" key="7">
    <source>
        <dbReference type="ARBA" id="ARBA00023049"/>
    </source>
</evidence>
<keyword evidence="6 9" id="KW-0224">Dipeptidase</keyword>
<keyword evidence="7 9" id="KW-0482">Metalloprotease</keyword>
<dbReference type="GO" id="GO:0008270">
    <property type="term" value="F:zinc ion binding"/>
    <property type="evidence" value="ECO:0007669"/>
    <property type="project" value="UniProtKB-UniRule"/>
</dbReference>
<dbReference type="EC" id="3.4.13.22" evidence="9 10"/>
<dbReference type="GO" id="GO:0008237">
    <property type="term" value="F:metallopeptidase activity"/>
    <property type="evidence" value="ECO:0007669"/>
    <property type="project" value="UniProtKB-KW"/>
</dbReference>
<evidence type="ECO:0000256" key="4">
    <source>
        <dbReference type="ARBA" id="ARBA00022801"/>
    </source>
</evidence>
<name>A0A560FLH6_9PROT</name>
<dbReference type="SUPFAM" id="SSF55166">
    <property type="entry name" value="Hedgehog/DD-peptidase"/>
    <property type="match status" value="1"/>
</dbReference>
<dbReference type="AlphaFoldDB" id="A0A560FLH6"/>
<keyword evidence="3 9" id="KW-0479">Metal-binding</keyword>
<comment type="cofactor">
    <cofactor evidence="9">
        <name>Zn(2+)</name>
        <dbReference type="ChEBI" id="CHEBI:29105"/>
    </cofactor>
    <text evidence="9">Binds 1 zinc ion per subunit.</text>
</comment>
<dbReference type="Proteomes" id="UP000319859">
    <property type="component" value="Unassembled WGS sequence"/>
</dbReference>
<evidence type="ECO:0000256" key="3">
    <source>
        <dbReference type="ARBA" id="ARBA00022723"/>
    </source>
</evidence>
<keyword evidence="4 9" id="KW-0378">Hydrolase</keyword>